<dbReference type="Pfam" id="PF05175">
    <property type="entry name" value="MTS"/>
    <property type="match status" value="1"/>
</dbReference>
<dbReference type="GO" id="GO:0008757">
    <property type="term" value="F:S-adenosylmethionine-dependent methyltransferase activity"/>
    <property type="evidence" value="ECO:0007669"/>
    <property type="project" value="InterPro"/>
</dbReference>
<evidence type="ECO:0000313" key="7">
    <source>
        <dbReference type="EMBL" id="TYT26122.1"/>
    </source>
</evidence>
<reference evidence="7 8" key="1">
    <citation type="submission" date="2019-08" db="EMBL/GenBank/DDBJ databases">
        <title>Luteimonas viscosus sp. nov., isolated from soil of a sunflower field.</title>
        <authorList>
            <person name="Jianli Z."/>
            <person name="Ying Z."/>
        </authorList>
    </citation>
    <scope>NUCLEOTIDE SEQUENCE [LARGE SCALE GENOMIC DNA]</scope>
    <source>
        <strain evidence="7 8">XBU10</strain>
    </source>
</reference>
<dbReference type="InterPro" id="IPR046977">
    <property type="entry name" value="RsmC/RlmG"/>
</dbReference>
<dbReference type="AlphaFoldDB" id="A0A5D4XT10"/>
<evidence type="ECO:0000256" key="1">
    <source>
        <dbReference type="ARBA" id="ARBA00022490"/>
    </source>
</evidence>
<dbReference type="PANTHER" id="PTHR47816">
    <property type="entry name" value="RIBOSOMAL RNA SMALL SUBUNIT METHYLTRANSFERASE C"/>
    <property type="match status" value="1"/>
</dbReference>
<dbReference type="InterPro" id="IPR007848">
    <property type="entry name" value="Small_mtfrase_dom"/>
</dbReference>
<evidence type="ECO:0000256" key="5">
    <source>
        <dbReference type="ARBA" id="ARBA00022691"/>
    </source>
</evidence>
<dbReference type="PANTHER" id="PTHR47816:SF4">
    <property type="entry name" value="RIBOSOMAL RNA SMALL SUBUNIT METHYLTRANSFERASE C"/>
    <property type="match status" value="1"/>
</dbReference>
<comment type="caution">
    <text evidence="7">The sequence shown here is derived from an EMBL/GenBank/DDBJ whole genome shotgun (WGS) entry which is preliminary data.</text>
</comment>
<dbReference type="PROSITE" id="PS00092">
    <property type="entry name" value="N6_MTASE"/>
    <property type="match status" value="1"/>
</dbReference>
<keyword evidence="3 7" id="KW-0489">Methyltransferase</keyword>
<protein>
    <submittedName>
        <fullName evidence="7">Class I SAM-dependent methyltransferase</fullName>
    </submittedName>
</protein>
<dbReference type="GO" id="GO:0008170">
    <property type="term" value="F:N-methyltransferase activity"/>
    <property type="evidence" value="ECO:0007669"/>
    <property type="project" value="UniProtKB-ARBA"/>
</dbReference>
<accession>A0A5D4XT10</accession>
<feature type="domain" description="Methyltransferase small" evidence="6">
    <location>
        <begin position="166"/>
        <end position="334"/>
    </location>
</feature>
<proteinExistence type="predicted"/>
<name>A0A5D4XT10_9GAMM</name>
<dbReference type="GO" id="GO:0006364">
    <property type="term" value="P:rRNA processing"/>
    <property type="evidence" value="ECO:0007669"/>
    <property type="project" value="UniProtKB-KW"/>
</dbReference>
<dbReference type="Gene3D" id="3.40.50.150">
    <property type="entry name" value="Vaccinia Virus protein VP39"/>
    <property type="match status" value="2"/>
</dbReference>
<dbReference type="InterPro" id="IPR002052">
    <property type="entry name" value="DNA_methylase_N6_adenine_CS"/>
</dbReference>
<evidence type="ECO:0000256" key="3">
    <source>
        <dbReference type="ARBA" id="ARBA00022603"/>
    </source>
</evidence>
<dbReference type="GO" id="GO:0003676">
    <property type="term" value="F:nucleic acid binding"/>
    <property type="evidence" value="ECO:0007669"/>
    <property type="project" value="InterPro"/>
</dbReference>
<keyword evidence="8" id="KW-1185">Reference proteome</keyword>
<evidence type="ECO:0000259" key="6">
    <source>
        <dbReference type="Pfam" id="PF05175"/>
    </source>
</evidence>
<dbReference type="Proteomes" id="UP000324973">
    <property type="component" value="Unassembled WGS sequence"/>
</dbReference>
<dbReference type="OrthoDB" id="9816072at2"/>
<gene>
    <name evidence="7" type="ORF">FZO89_07530</name>
</gene>
<evidence type="ECO:0000313" key="8">
    <source>
        <dbReference type="Proteomes" id="UP000324973"/>
    </source>
</evidence>
<dbReference type="GO" id="GO:0032259">
    <property type="term" value="P:methylation"/>
    <property type="evidence" value="ECO:0007669"/>
    <property type="project" value="UniProtKB-KW"/>
</dbReference>
<evidence type="ECO:0000256" key="2">
    <source>
        <dbReference type="ARBA" id="ARBA00022552"/>
    </source>
</evidence>
<keyword evidence="5" id="KW-0949">S-adenosyl-L-methionine</keyword>
<evidence type="ECO:0000256" key="4">
    <source>
        <dbReference type="ARBA" id="ARBA00022679"/>
    </source>
</evidence>
<dbReference type="RefSeq" id="WP_149102672.1">
    <property type="nucleotide sequence ID" value="NZ_VTFT01000001.1"/>
</dbReference>
<organism evidence="7 8">
    <name type="scientific">Luteimonas viscosa</name>
    <dbReference type="NCBI Taxonomy" id="1132694"/>
    <lineage>
        <taxon>Bacteria</taxon>
        <taxon>Pseudomonadati</taxon>
        <taxon>Pseudomonadota</taxon>
        <taxon>Gammaproteobacteria</taxon>
        <taxon>Lysobacterales</taxon>
        <taxon>Lysobacteraceae</taxon>
        <taxon>Luteimonas</taxon>
    </lineage>
</organism>
<keyword evidence="4 7" id="KW-0808">Transferase</keyword>
<dbReference type="InterPro" id="IPR029063">
    <property type="entry name" value="SAM-dependent_MTases_sf"/>
</dbReference>
<dbReference type="EMBL" id="VTFT01000001">
    <property type="protein sequence ID" value="TYT26122.1"/>
    <property type="molecule type" value="Genomic_DNA"/>
</dbReference>
<keyword evidence="2" id="KW-0698">rRNA processing</keyword>
<dbReference type="SUPFAM" id="SSF53335">
    <property type="entry name" value="S-adenosyl-L-methionine-dependent methyltransferases"/>
    <property type="match status" value="1"/>
</dbReference>
<keyword evidence="1" id="KW-0963">Cytoplasm</keyword>
<dbReference type="CDD" id="cd02440">
    <property type="entry name" value="AdoMet_MTases"/>
    <property type="match status" value="1"/>
</dbReference>
<sequence>MQDPALDALMLPFAGGQLDWPAAGALFLRAREGAALHAHAPRSLVCEQSFRPEHEALQRAGFDARVDGDGAYARVLVLPPRQREEARALLARALSRCAPGGIVVAAMPNDAGARSGQADFEALFGPSSVLSKHKCRVFWASVDRADTALAASWRKLDAPRPILGGRFTSRPGVFAWDRVDAASALLAEQLPVTLSGHGADLGAGWGYLASEVLAHCPGVTALDVVEAEMRALDCARGNLAAHASRVALDFRWLDVTAGLDRRYDFIVTNPPFHALRGESRPEIGRAFIAAAAEALQPRGVLWLVANRHLPYEEAFGSRFAAVRIVAQRGGFKVIEAVRGR</sequence>